<protein>
    <submittedName>
        <fullName evidence="1">Uncharacterized protein</fullName>
    </submittedName>
</protein>
<evidence type="ECO:0000313" key="1">
    <source>
        <dbReference type="EMBL" id="TSJ59961.1"/>
    </source>
</evidence>
<dbReference type="EMBL" id="VMHE01000047">
    <property type="protein sequence ID" value="TSJ59961.1"/>
    <property type="molecule type" value="Genomic_DNA"/>
</dbReference>
<dbReference type="Gene3D" id="3.10.420.10">
    <property type="entry name" value="SecB-like"/>
    <property type="match status" value="1"/>
</dbReference>
<organism evidence="1 2">
    <name type="scientific">Allobacillus salarius</name>
    <dbReference type="NCBI Taxonomy" id="1955272"/>
    <lineage>
        <taxon>Bacteria</taxon>
        <taxon>Bacillati</taxon>
        <taxon>Bacillota</taxon>
        <taxon>Bacilli</taxon>
        <taxon>Bacillales</taxon>
        <taxon>Bacillaceae</taxon>
        <taxon>Allobacillus</taxon>
    </lineage>
</organism>
<name>A0A556P6D9_9BACI</name>
<accession>A0A556P6D9</accession>
<dbReference type="SUPFAM" id="SSF54611">
    <property type="entry name" value="SecB-like"/>
    <property type="match status" value="1"/>
</dbReference>
<reference evidence="1 2" key="1">
    <citation type="submission" date="2019-07" db="EMBL/GenBank/DDBJ databases">
        <title>Allobacillus sp. nov. SKP isolated from shrimp paste of Euphausiacea.</title>
        <authorList>
            <person name="Kanchanasin P."/>
            <person name="Tanasupawat S."/>
            <person name="Shi W."/>
            <person name="Wu L."/>
            <person name="Ma J."/>
        </authorList>
    </citation>
    <scope>NUCLEOTIDE SEQUENCE [LARGE SCALE GENOMIC DNA]</scope>
    <source>
        <strain evidence="1 2">SKP4-8</strain>
    </source>
</reference>
<comment type="caution">
    <text evidence="1">The sequence shown here is derived from an EMBL/GenBank/DDBJ whole genome shotgun (WGS) entry which is preliminary data.</text>
</comment>
<dbReference type="InterPro" id="IPR035958">
    <property type="entry name" value="SecB-like_sf"/>
</dbReference>
<sequence length="45" mass="5109">MTLQTRPPIHDSPYVRSLITTYTSNSNVPPLILPPINVVKMMEDK</sequence>
<gene>
    <name evidence="1" type="ORF">FPQ13_12760</name>
</gene>
<evidence type="ECO:0000313" key="2">
    <source>
        <dbReference type="Proteomes" id="UP000316425"/>
    </source>
</evidence>
<dbReference type="Proteomes" id="UP000316425">
    <property type="component" value="Unassembled WGS sequence"/>
</dbReference>
<keyword evidence="2" id="KW-1185">Reference proteome</keyword>
<proteinExistence type="predicted"/>
<dbReference type="AlphaFoldDB" id="A0A556P6D9"/>